<evidence type="ECO:0000259" key="2">
    <source>
        <dbReference type="Pfam" id="PF16036"/>
    </source>
</evidence>
<dbReference type="EMBL" id="AP024749">
    <property type="protein sequence ID" value="BCY29515.1"/>
    <property type="molecule type" value="Genomic_DNA"/>
</dbReference>
<feature type="signal peptide" evidence="1">
    <location>
        <begin position="1"/>
        <end position="21"/>
    </location>
</feature>
<dbReference type="SUPFAM" id="SSF54626">
    <property type="entry name" value="Chalcone isomerase"/>
    <property type="match status" value="1"/>
</dbReference>
<keyword evidence="4" id="KW-1185">Reference proteome</keyword>
<gene>
    <name evidence="3" type="ORF">KK2020170_23830</name>
</gene>
<dbReference type="InterPro" id="IPR016088">
    <property type="entry name" value="Chalcone_isomerase_3-sand"/>
</dbReference>
<feature type="chain" id="PRO_5046411858" evidence="1">
    <location>
        <begin position="22"/>
        <end position="188"/>
    </location>
</feature>
<dbReference type="GO" id="GO:0016853">
    <property type="term" value="F:isomerase activity"/>
    <property type="evidence" value="ECO:0007669"/>
    <property type="project" value="UniProtKB-KW"/>
</dbReference>
<dbReference type="Proteomes" id="UP000825258">
    <property type="component" value="Chromosome"/>
</dbReference>
<protein>
    <submittedName>
        <fullName evidence="3">Chalcone isomerase</fullName>
    </submittedName>
</protein>
<reference evidence="3 4" key="1">
    <citation type="submission" date="2021-06" db="EMBL/GenBank/DDBJ databases">
        <title>Whole genome sequences of Flavobacterium sp. KK2020170 and assembly.</title>
        <authorList>
            <person name="Kitahara K."/>
            <person name="Miyoshi S."/>
            <person name="Uesaka K."/>
        </authorList>
    </citation>
    <scope>NUCLEOTIDE SEQUENCE [LARGE SCALE GENOMIC DNA]</scope>
    <source>
        <strain evidence="3 4">KK2020170</strain>
    </source>
</reference>
<dbReference type="InterPro" id="IPR036298">
    <property type="entry name" value="Chalcone_isomerase_sf"/>
</dbReference>
<name>A0ABM7S7Q6_9FLAO</name>
<dbReference type="InterPro" id="IPR016087">
    <property type="entry name" value="Chalcone_isomerase"/>
</dbReference>
<dbReference type="Gene3D" id="3.50.70.10">
    <property type="match status" value="1"/>
</dbReference>
<organism evidence="3 4">
    <name type="scientific">Flavobacterium okayamense</name>
    <dbReference type="NCBI Taxonomy" id="2830782"/>
    <lineage>
        <taxon>Bacteria</taxon>
        <taxon>Pseudomonadati</taxon>
        <taxon>Bacteroidota</taxon>
        <taxon>Flavobacteriia</taxon>
        <taxon>Flavobacteriales</taxon>
        <taxon>Flavobacteriaceae</taxon>
        <taxon>Flavobacterium</taxon>
    </lineage>
</organism>
<accession>A0ABM7S7Q6</accession>
<keyword evidence="1" id="KW-0732">Signal</keyword>
<evidence type="ECO:0000313" key="3">
    <source>
        <dbReference type="EMBL" id="BCY29515.1"/>
    </source>
</evidence>
<keyword evidence="3" id="KW-0413">Isomerase</keyword>
<feature type="domain" description="Chalcone isomerase" evidence="2">
    <location>
        <begin position="23"/>
        <end position="187"/>
    </location>
</feature>
<proteinExistence type="predicted"/>
<evidence type="ECO:0000256" key="1">
    <source>
        <dbReference type="SAM" id="SignalP"/>
    </source>
</evidence>
<dbReference type="RefSeq" id="WP_221258588.1">
    <property type="nucleotide sequence ID" value="NZ_AP024749.1"/>
</dbReference>
<sequence>MRKQFLMAVLLVVSTVFSVNAQKEVSGVKVSNNLVVEGHDLMLNGAGLREKMWIDLYVGSLYLPKKSSNAAEIMSSNDAQAIKLNIVSGMITSEKMINAVNEGFENATGGKTAPLKAKIDKFKSFFKDEIKKGDEFLIANVPGKGVMVSKNGVAKGTIDGADFKKALFGIWLSNKPADKDLKAGMLGK</sequence>
<dbReference type="Pfam" id="PF16036">
    <property type="entry name" value="Chalcone_3"/>
    <property type="match status" value="1"/>
</dbReference>
<evidence type="ECO:0000313" key="4">
    <source>
        <dbReference type="Proteomes" id="UP000825258"/>
    </source>
</evidence>